<accession>A0A828Z0D5</accession>
<evidence type="ECO:0000313" key="2">
    <source>
        <dbReference type="Proteomes" id="UP000001338"/>
    </source>
</evidence>
<gene>
    <name evidence="1" type="ORF">LEP1GSC036_4773</name>
</gene>
<protein>
    <submittedName>
        <fullName evidence="1">Uncharacterized protein</fullName>
    </submittedName>
</protein>
<proteinExistence type="predicted"/>
<reference evidence="1 2" key="1">
    <citation type="submission" date="2012-10" db="EMBL/GenBank/DDBJ databases">
        <authorList>
            <person name="Harkins D.M."/>
            <person name="Durkin A.S."/>
            <person name="Brinkac L.M."/>
            <person name="Haft D.H."/>
            <person name="Selengut J.D."/>
            <person name="Sanka R."/>
            <person name="DePew J."/>
            <person name="Purushe J."/>
            <person name="Whelen A.C."/>
            <person name="Vinetz J.M."/>
            <person name="Sutton G.G."/>
            <person name="Nierman W.C."/>
            <person name="Fouts D.E."/>
        </authorList>
    </citation>
    <scope>NUCLEOTIDE SEQUENCE [LARGE SCALE GENOMIC DNA]</scope>
    <source>
        <strain evidence="1 2">2006001853</strain>
    </source>
</reference>
<sequence>MRASNPIAKARFFCTSFLLVLMIRQNYPLSEICKKMKIRWKIQ</sequence>
<dbReference type="AlphaFoldDB" id="A0A828Z0D5"/>
<organism evidence="1 2">
    <name type="scientific">Leptospira weilii str. 2006001853</name>
    <dbReference type="NCBI Taxonomy" id="1001589"/>
    <lineage>
        <taxon>Bacteria</taxon>
        <taxon>Pseudomonadati</taxon>
        <taxon>Spirochaetota</taxon>
        <taxon>Spirochaetia</taxon>
        <taxon>Leptospirales</taxon>
        <taxon>Leptospiraceae</taxon>
        <taxon>Leptospira</taxon>
    </lineage>
</organism>
<evidence type="ECO:0000313" key="1">
    <source>
        <dbReference type="EMBL" id="EKR64380.1"/>
    </source>
</evidence>
<dbReference type="Proteomes" id="UP000001338">
    <property type="component" value="Unassembled WGS sequence"/>
</dbReference>
<dbReference type="EMBL" id="AFLV02000043">
    <property type="protein sequence ID" value="EKR64380.1"/>
    <property type="molecule type" value="Genomic_DNA"/>
</dbReference>
<name>A0A828Z0D5_9LEPT</name>
<comment type="caution">
    <text evidence="1">The sequence shown here is derived from an EMBL/GenBank/DDBJ whole genome shotgun (WGS) entry which is preliminary data.</text>
</comment>